<feature type="binding site" evidence="3 4">
    <location>
        <position position="139"/>
    </location>
    <ligand>
        <name>Zn(2+)</name>
        <dbReference type="ChEBI" id="CHEBI:29105"/>
    </ligand>
</feature>
<dbReference type="EMBL" id="FORF01000001">
    <property type="protein sequence ID" value="SFI37264.1"/>
    <property type="molecule type" value="Genomic_DNA"/>
</dbReference>
<keyword evidence="2 3" id="KW-0520">NAD</keyword>
<comment type="function">
    <text evidence="3">NAD-dependent lysine deacetylase and desuccinylase that specifically removes acetyl and succinyl groups on target proteins. Modulates the activities of several proteins which are inactive in their acylated form.</text>
</comment>
<dbReference type="GO" id="GO:0017136">
    <property type="term" value="F:histone deacetylase activity, NAD-dependent"/>
    <property type="evidence" value="ECO:0007669"/>
    <property type="project" value="TreeGrafter"/>
</dbReference>
<dbReference type="PANTHER" id="PTHR11085:SF4">
    <property type="entry name" value="NAD-DEPENDENT PROTEIN DEACYLASE"/>
    <property type="match status" value="1"/>
</dbReference>
<dbReference type="GO" id="GO:0036055">
    <property type="term" value="F:protein-succinyllysine desuccinylase activity"/>
    <property type="evidence" value="ECO:0007669"/>
    <property type="project" value="UniProtKB-UniRule"/>
</dbReference>
<feature type="binding site" evidence="3 4">
    <location>
        <position position="136"/>
    </location>
    <ligand>
        <name>Zn(2+)</name>
        <dbReference type="ChEBI" id="CHEBI:29105"/>
    </ligand>
</feature>
<protein>
    <recommendedName>
        <fullName evidence="3">NAD-dependent protein deacylase</fullName>
        <ecNumber evidence="3">2.3.1.286</ecNumber>
    </recommendedName>
    <alternativeName>
        <fullName evidence="3">Regulatory protein SIR2 homolog</fullName>
    </alternativeName>
</protein>
<dbReference type="EC" id="2.3.1.286" evidence="3"/>
<comment type="cofactor">
    <cofactor evidence="3">
        <name>Zn(2+)</name>
        <dbReference type="ChEBI" id="CHEBI:29105"/>
    </cofactor>
    <text evidence="3">Binds 1 zinc ion per subunit.</text>
</comment>
<evidence type="ECO:0000256" key="2">
    <source>
        <dbReference type="ARBA" id="ARBA00023027"/>
    </source>
</evidence>
<dbReference type="InterPro" id="IPR026591">
    <property type="entry name" value="Sirtuin_cat_small_dom_sf"/>
</dbReference>
<dbReference type="PANTHER" id="PTHR11085">
    <property type="entry name" value="NAD-DEPENDENT PROTEIN DEACYLASE SIRTUIN-5, MITOCHONDRIAL-RELATED"/>
    <property type="match status" value="1"/>
</dbReference>
<feature type="binding site" evidence="3">
    <location>
        <position position="59"/>
    </location>
    <ligand>
        <name>substrate</name>
    </ligand>
</feature>
<feature type="active site" description="Proton acceptor" evidence="3 4">
    <location>
        <position position="109"/>
    </location>
</feature>
<dbReference type="HAMAP" id="MF_01121">
    <property type="entry name" value="Sirtuin_ClassIII"/>
    <property type="match status" value="1"/>
</dbReference>
<reference evidence="7" key="1">
    <citation type="submission" date="2016-10" db="EMBL/GenBank/DDBJ databases">
        <authorList>
            <person name="Varghese N."/>
            <person name="Submissions S."/>
        </authorList>
    </citation>
    <scope>NUCLEOTIDE SEQUENCE [LARGE SCALE GENOMIC DNA]</scope>
    <source>
        <strain evidence="7">DSM 21857</strain>
    </source>
</reference>
<keyword evidence="3" id="KW-0963">Cytoplasm</keyword>
<dbReference type="InterPro" id="IPR003000">
    <property type="entry name" value="Sirtuin"/>
</dbReference>
<comment type="similarity">
    <text evidence="3">Belongs to the sirtuin family. Class III subfamily.</text>
</comment>
<dbReference type="Gene3D" id="3.30.1600.10">
    <property type="entry name" value="SIR2/SIRT2 'Small Domain"/>
    <property type="match status" value="1"/>
</dbReference>
<dbReference type="Gene3D" id="3.40.50.1220">
    <property type="entry name" value="TPP-binding domain"/>
    <property type="match status" value="1"/>
</dbReference>
<keyword evidence="3 4" id="KW-0862">Zinc</keyword>
<comment type="subcellular location">
    <subcellularLocation>
        <location evidence="3">Cytoplasm</location>
    </subcellularLocation>
</comment>
<dbReference type="Pfam" id="PF02146">
    <property type="entry name" value="SIR2"/>
    <property type="match status" value="1"/>
</dbReference>
<comment type="domain">
    <text evidence="3">2 residues (Tyr-56 and Arg-59) present in a large hydrophobic pocket are probably involved in substrate specificity. They are important for desuccinylation activity, but dispensable for deacetylation activity.</text>
</comment>
<keyword evidence="1" id="KW-0808">Transferase</keyword>
<keyword evidence="7" id="KW-1185">Reference proteome</keyword>
<accession>A0A1I3HNH0</accession>
<feature type="binding site" evidence="3">
    <location>
        <position position="220"/>
    </location>
    <ligand>
        <name>NAD(+)</name>
        <dbReference type="ChEBI" id="CHEBI:57540"/>
    </ligand>
</feature>
<organism evidence="6 7">
    <name type="scientific">Aquamicrobium aerolatum DSM 21857</name>
    <dbReference type="NCBI Taxonomy" id="1121003"/>
    <lineage>
        <taxon>Bacteria</taxon>
        <taxon>Pseudomonadati</taxon>
        <taxon>Pseudomonadota</taxon>
        <taxon>Alphaproteobacteria</taxon>
        <taxon>Hyphomicrobiales</taxon>
        <taxon>Phyllobacteriaceae</taxon>
        <taxon>Aerobium</taxon>
    </lineage>
</organism>
<dbReference type="GO" id="GO:0070403">
    <property type="term" value="F:NAD+ binding"/>
    <property type="evidence" value="ECO:0007669"/>
    <property type="project" value="UniProtKB-UniRule"/>
</dbReference>
<dbReference type="OrthoDB" id="9800582at2"/>
<dbReference type="InterPro" id="IPR026590">
    <property type="entry name" value="Ssirtuin_cat_dom"/>
</dbReference>
<dbReference type="PROSITE" id="PS50305">
    <property type="entry name" value="SIRTUIN"/>
    <property type="match status" value="1"/>
</dbReference>
<evidence type="ECO:0000259" key="5">
    <source>
        <dbReference type="PROSITE" id="PS50305"/>
    </source>
</evidence>
<comment type="caution">
    <text evidence="3">Lacks conserved residue(s) required for the propagation of feature annotation.</text>
</comment>
<comment type="catalytic activity">
    <reaction evidence="3">
        <text>N(6)-acetyl-L-lysyl-[protein] + NAD(+) + H2O = 2''-O-acetyl-ADP-D-ribose + nicotinamide + L-lysyl-[protein]</text>
        <dbReference type="Rhea" id="RHEA:43636"/>
        <dbReference type="Rhea" id="RHEA-COMP:9752"/>
        <dbReference type="Rhea" id="RHEA-COMP:10731"/>
        <dbReference type="ChEBI" id="CHEBI:15377"/>
        <dbReference type="ChEBI" id="CHEBI:17154"/>
        <dbReference type="ChEBI" id="CHEBI:29969"/>
        <dbReference type="ChEBI" id="CHEBI:57540"/>
        <dbReference type="ChEBI" id="CHEBI:61930"/>
        <dbReference type="ChEBI" id="CHEBI:83767"/>
        <dbReference type="EC" id="2.3.1.286"/>
    </reaction>
</comment>
<evidence type="ECO:0000256" key="3">
    <source>
        <dbReference type="HAMAP-Rule" id="MF_01121"/>
    </source>
</evidence>
<dbReference type="InterPro" id="IPR029035">
    <property type="entry name" value="DHS-like_NAD/FAD-binding_dom"/>
</dbReference>
<dbReference type="InterPro" id="IPR027546">
    <property type="entry name" value="Sirtuin_class_III"/>
</dbReference>
<dbReference type="GO" id="GO:0036054">
    <property type="term" value="F:protein-malonyllysine demalonylase activity"/>
    <property type="evidence" value="ECO:0007669"/>
    <property type="project" value="InterPro"/>
</dbReference>
<dbReference type="Proteomes" id="UP000242763">
    <property type="component" value="Unassembled WGS sequence"/>
</dbReference>
<feature type="binding site" evidence="3 4">
    <location>
        <position position="117"/>
    </location>
    <ligand>
        <name>Zn(2+)</name>
        <dbReference type="ChEBI" id="CHEBI:29105"/>
    </ligand>
</feature>
<dbReference type="RefSeq" id="WP_091517826.1">
    <property type="nucleotide sequence ID" value="NZ_FORF01000001.1"/>
</dbReference>
<evidence type="ECO:0000313" key="6">
    <source>
        <dbReference type="EMBL" id="SFI37264.1"/>
    </source>
</evidence>
<keyword evidence="3 4" id="KW-0479">Metal-binding</keyword>
<feature type="binding site" evidence="3">
    <location>
        <begin position="176"/>
        <end position="178"/>
    </location>
    <ligand>
        <name>NAD(+)</name>
        <dbReference type="ChEBI" id="CHEBI:57540"/>
    </ligand>
</feature>
<dbReference type="AlphaFoldDB" id="A0A1I3HNH0"/>
<comment type="catalytic activity">
    <reaction evidence="3">
        <text>N(6)-succinyl-L-lysyl-[protein] + NAD(+) + H2O = 2''-O-succinyl-ADP-D-ribose + nicotinamide + L-lysyl-[protein]</text>
        <dbReference type="Rhea" id="RHEA:47668"/>
        <dbReference type="Rhea" id="RHEA-COMP:9752"/>
        <dbReference type="Rhea" id="RHEA-COMP:11877"/>
        <dbReference type="ChEBI" id="CHEBI:15377"/>
        <dbReference type="ChEBI" id="CHEBI:17154"/>
        <dbReference type="ChEBI" id="CHEBI:29969"/>
        <dbReference type="ChEBI" id="CHEBI:57540"/>
        <dbReference type="ChEBI" id="CHEBI:87830"/>
        <dbReference type="ChEBI" id="CHEBI:87832"/>
    </reaction>
</comment>
<gene>
    <name evidence="3" type="primary">cobB</name>
    <name evidence="6" type="ORF">SAMN03080618_00279</name>
</gene>
<dbReference type="GO" id="GO:0005737">
    <property type="term" value="C:cytoplasm"/>
    <property type="evidence" value="ECO:0007669"/>
    <property type="project" value="UniProtKB-SubCell"/>
</dbReference>
<dbReference type="SUPFAM" id="SSF52467">
    <property type="entry name" value="DHS-like NAD/FAD-binding domain"/>
    <property type="match status" value="1"/>
</dbReference>
<dbReference type="STRING" id="1121003.SAMN03080618_00279"/>
<feature type="binding site" evidence="3">
    <location>
        <position position="56"/>
    </location>
    <ligand>
        <name>substrate</name>
    </ligand>
</feature>
<evidence type="ECO:0000256" key="4">
    <source>
        <dbReference type="PROSITE-ProRule" id="PRU00236"/>
    </source>
</evidence>
<feature type="binding site" evidence="3 4">
    <location>
        <position position="120"/>
    </location>
    <ligand>
        <name>Zn(2+)</name>
        <dbReference type="ChEBI" id="CHEBI:29105"/>
    </ligand>
</feature>
<evidence type="ECO:0000256" key="1">
    <source>
        <dbReference type="ARBA" id="ARBA00022679"/>
    </source>
</evidence>
<name>A0A1I3HNH0_9HYPH</name>
<dbReference type="GO" id="GO:0008270">
    <property type="term" value="F:zinc ion binding"/>
    <property type="evidence" value="ECO:0007669"/>
    <property type="project" value="UniProtKB-UniRule"/>
</dbReference>
<dbReference type="CDD" id="cd01412">
    <property type="entry name" value="SIRT5_Af1_CobB"/>
    <property type="match status" value="1"/>
</dbReference>
<dbReference type="InterPro" id="IPR050134">
    <property type="entry name" value="NAD-dep_sirtuin_deacylases"/>
</dbReference>
<sequence>MPRPTSIVILTGAGISVESGVASFRDRNGIWAKHDWRDYATPEGYAHHPARVLNFYNKRRRALADVRPNAAHEALVRLEKSFEGEFLLVTQNVDNLHEAAGSRKLLHMHGELNSALCGACGMRTVWHADMTINSQCSSCQTVGRIRPDIVWFGEMPYQMDTIYRALARADLFIAIGTSGNVYPAADFVNEAQMAGARTVELNLEPTGYTSAFAEQIAGPATEIVPAFVDSLLA</sequence>
<feature type="binding site" evidence="3">
    <location>
        <begin position="91"/>
        <end position="94"/>
    </location>
    <ligand>
        <name>NAD(+)</name>
        <dbReference type="ChEBI" id="CHEBI:57540"/>
    </ligand>
</feature>
<evidence type="ECO:0000313" key="7">
    <source>
        <dbReference type="Proteomes" id="UP000242763"/>
    </source>
</evidence>
<feature type="binding site" evidence="3">
    <location>
        <begin position="202"/>
        <end position="204"/>
    </location>
    <ligand>
        <name>NAD(+)</name>
        <dbReference type="ChEBI" id="CHEBI:57540"/>
    </ligand>
</feature>
<proteinExistence type="inferred from homology"/>
<feature type="domain" description="Deacetylase sirtuin-type" evidence="5">
    <location>
        <begin position="1"/>
        <end position="233"/>
    </location>
</feature>